<dbReference type="PANTHER" id="PTHR21197:SF0">
    <property type="entry name" value="UDP-GALACTOPYRANOSE MUTASE"/>
    <property type="match status" value="1"/>
</dbReference>
<evidence type="ECO:0000313" key="3">
    <source>
        <dbReference type="EMBL" id="RKN18327.1"/>
    </source>
</evidence>
<dbReference type="InterPro" id="IPR015899">
    <property type="entry name" value="UDP-GalPyranose_mutase_C"/>
</dbReference>
<evidence type="ECO:0000313" key="2">
    <source>
        <dbReference type="EMBL" id="RKN07604.1"/>
    </source>
</evidence>
<dbReference type="AlphaFoldDB" id="A0A3A9WDX3"/>
<dbReference type="Pfam" id="PF13450">
    <property type="entry name" value="NAD_binding_8"/>
    <property type="match status" value="1"/>
</dbReference>
<dbReference type="Gene3D" id="3.40.50.720">
    <property type="entry name" value="NAD(P)-binding Rossmann-like Domain"/>
    <property type="match status" value="3"/>
</dbReference>
<gene>
    <name evidence="3" type="ORF">D7318_22485</name>
    <name evidence="2" type="ORF">D7319_18250</name>
</gene>
<dbReference type="GO" id="GO:0050660">
    <property type="term" value="F:flavin adenine dinucleotide binding"/>
    <property type="evidence" value="ECO:0007669"/>
    <property type="project" value="TreeGrafter"/>
</dbReference>
<proteinExistence type="predicted"/>
<evidence type="ECO:0000313" key="5">
    <source>
        <dbReference type="Proteomes" id="UP000275024"/>
    </source>
</evidence>
<dbReference type="GO" id="GO:0005829">
    <property type="term" value="C:cytosol"/>
    <property type="evidence" value="ECO:0007669"/>
    <property type="project" value="TreeGrafter"/>
</dbReference>
<organism evidence="2 5">
    <name type="scientific">Streptomyces radicis</name>
    <dbReference type="NCBI Taxonomy" id="1750517"/>
    <lineage>
        <taxon>Bacteria</taxon>
        <taxon>Bacillati</taxon>
        <taxon>Actinomycetota</taxon>
        <taxon>Actinomycetes</taxon>
        <taxon>Kitasatosporales</taxon>
        <taxon>Streptomycetaceae</taxon>
        <taxon>Streptomyces</taxon>
    </lineage>
</organism>
<name>A0A3A9WDX3_9ACTN</name>
<comment type="caution">
    <text evidence="2">The sequence shown here is derived from an EMBL/GenBank/DDBJ whole genome shotgun (WGS) entry which is preliminary data.</text>
</comment>
<dbReference type="Proteomes" id="UP000268652">
    <property type="component" value="Unassembled WGS sequence"/>
</dbReference>
<dbReference type="RefSeq" id="WP_120698990.1">
    <property type="nucleotide sequence ID" value="NZ_RBDX01000014.1"/>
</dbReference>
<dbReference type="GO" id="GO:0008767">
    <property type="term" value="F:UDP-galactopyranose mutase activity"/>
    <property type="evidence" value="ECO:0007669"/>
    <property type="project" value="InterPro"/>
</dbReference>
<dbReference type="SUPFAM" id="SSF51971">
    <property type="entry name" value="Nucleotide-binding domain"/>
    <property type="match status" value="1"/>
</dbReference>
<protein>
    <recommendedName>
        <fullName evidence="1">UDP-galactopyranose mutase C-terminal domain-containing protein</fullName>
    </recommendedName>
</protein>
<dbReference type="SUPFAM" id="SSF54373">
    <property type="entry name" value="FAD-linked reductases, C-terminal domain"/>
    <property type="match status" value="1"/>
</dbReference>
<dbReference type="OrthoDB" id="9769600at2"/>
<keyword evidence="4" id="KW-1185">Reference proteome</keyword>
<dbReference type="PANTHER" id="PTHR21197">
    <property type="entry name" value="UDP-GALACTOPYRANOSE MUTASE"/>
    <property type="match status" value="1"/>
</dbReference>
<evidence type="ECO:0000313" key="4">
    <source>
        <dbReference type="Proteomes" id="UP000268652"/>
    </source>
</evidence>
<accession>A0A3A9WDX3</accession>
<dbReference type="Proteomes" id="UP000275024">
    <property type="component" value="Unassembled WGS sequence"/>
</dbReference>
<dbReference type="EMBL" id="RBDX01000014">
    <property type="protein sequence ID" value="RKN07604.1"/>
    <property type="molecule type" value="Genomic_DNA"/>
</dbReference>
<evidence type="ECO:0000259" key="1">
    <source>
        <dbReference type="Pfam" id="PF03275"/>
    </source>
</evidence>
<feature type="domain" description="UDP-galactopyranose mutase C-terminal" evidence="1">
    <location>
        <begin position="145"/>
        <end position="348"/>
    </location>
</feature>
<dbReference type="Pfam" id="PF03275">
    <property type="entry name" value="GLF"/>
    <property type="match status" value="1"/>
</dbReference>
<dbReference type="EMBL" id="RBDY01000020">
    <property type="protein sequence ID" value="RKN18327.1"/>
    <property type="molecule type" value="Genomic_DNA"/>
</dbReference>
<reference evidence="4 5" key="1">
    <citation type="submission" date="2018-09" db="EMBL/GenBank/DDBJ databases">
        <title>Streptomyces sp. nov. DS1-2, an endophytic actinomycete isolated from roots of Dendrobium scabrilingue.</title>
        <authorList>
            <person name="Kuncharoen N."/>
            <person name="Kudo T."/>
            <person name="Ohkuma M."/>
            <person name="Yuki M."/>
            <person name="Tanasupawat S."/>
        </authorList>
    </citation>
    <scope>NUCLEOTIDE SEQUENCE [LARGE SCALE GENOMIC DNA]</scope>
    <source>
        <strain evidence="2 5">AZ1-7</strain>
        <strain evidence="3 4">DS1-2</strain>
    </source>
</reference>
<sequence length="369" mass="41496">MKAPHSCVVVGAGLTGATAASVLARQGFHVRVHEQADVVGGHVRTEWIRGIPYEPHGAHIFHTFDSEIWQFVNEFTDFVPYRHRVTTRLRSHQLSWPLQRSELPQLEEWPEVERELSSLPPEPDTTNFETYCRSLMGDTLYGLCVRNYTLKQWGRAPDELSASVAVNRVELRDDGYRSLFRDPYQGWPERGYADLVEALIEPAEIHLGKPVTCADLTELTRPGEPVVITSALDDFFSGELGPLEWRGVRLESQFMPDVSLFQSSMVMNEPDLAVPWTRTIETKWALEKLHTTPGTVVMREYPGASAKHYPVPDSAGTNRALQASYEAKLAAYPRNPLVAAGRLATYSYINMDQAVRQGLAAARRVIEAH</sequence>